<dbReference type="CDD" id="cd00093">
    <property type="entry name" value="HTH_XRE"/>
    <property type="match status" value="1"/>
</dbReference>
<dbReference type="InterPro" id="IPR052359">
    <property type="entry name" value="HTH-type_reg/antitoxin"/>
</dbReference>
<evidence type="ECO:0000256" key="3">
    <source>
        <dbReference type="ARBA" id="ARBA00023163"/>
    </source>
</evidence>
<feature type="domain" description="HTH cro/C1-type" evidence="4">
    <location>
        <begin position="40"/>
        <end position="92"/>
    </location>
</feature>
<keyword evidence="6" id="KW-1185">Reference proteome</keyword>
<dbReference type="InterPro" id="IPR032758">
    <property type="entry name" value="MqsA/HigA-2"/>
</dbReference>
<protein>
    <submittedName>
        <fullName evidence="5">Putative transcriptional regulator</fullName>
    </submittedName>
</protein>
<dbReference type="InterPro" id="IPR010982">
    <property type="entry name" value="Lambda_DNA-bd_dom_sf"/>
</dbReference>
<evidence type="ECO:0000259" key="4">
    <source>
        <dbReference type="PROSITE" id="PS50943"/>
    </source>
</evidence>
<dbReference type="GO" id="GO:0003677">
    <property type="term" value="F:DNA binding"/>
    <property type="evidence" value="ECO:0007669"/>
    <property type="project" value="UniProtKB-KW"/>
</dbReference>
<dbReference type="Pfam" id="PF15731">
    <property type="entry name" value="MqsA_antitoxin"/>
    <property type="match status" value="1"/>
</dbReference>
<keyword evidence="1" id="KW-0805">Transcription regulation</keyword>
<evidence type="ECO:0000256" key="2">
    <source>
        <dbReference type="ARBA" id="ARBA00023125"/>
    </source>
</evidence>
<dbReference type="AlphaFoldDB" id="A0A1X7NLQ6"/>
<dbReference type="InterPro" id="IPR001387">
    <property type="entry name" value="Cro/C1-type_HTH"/>
</dbReference>
<evidence type="ECO:0000313" key="5">
    <source>
        <dbReference type="EMBL" id="SMH38452.1"/>
    </source>
</evidence>
<evidence type="ECO:0000256" key="1">
    <source>
        <dbReference type="ARBA" id="ARBA00023015"/>
    </source>
</evidence>
<dbReference type="PANTHER" id="PTHR36511:SF4">
    <property type="entry name" value="ANTITOXIN MQSA"/>
    <property type="match status" value="1"/>
</dbReference>
<sequence length="99" mass="10928">MSKFAKDILQGLNEALAHAKGEDVPGVRIHHVDVEKVDAKAVRHKLKLTQDRMAMLLGTSTSGYRKWEQGQRVPSGAARTLLKVMDKEPDAVLRALNAL</sequence>
<dbReference type="PANTHER" id="PTHR36511">
    <property type="entry name" value="MERR FAMILY BACTERIAL REGULATORY PROTEIN"/>
    <property type="match status" value="1"/>
</dbReference>
<accession>A0A1X7NLQ6</accession>
<proteinExistence type="predicted"/>
<evidence type="ECO:0000313" key="6">
    <source>
        <dbReference type="Proteomes" id="UP000193083"/>
    </source>
</evidence>
<dbReference type="PROSITE" id="PS50943">
    <property type="entry name" value="HTH_CROC1"/>
    <property type="match status" value="1"/>
</dbReference>
<dbReference type="Proteomes" id="UP000193083">
    <property type="component" value="Unassembled WGS sequence"/>
</dbReference>
<dbReference type="Gene3D" id="1.10.260.40">
    <property type="entry name" value="lambda repressor-like DNA-binding domains"/>
    <property type="match status" value="1"/>
</dbReference>
<dbReference type="SUPFAM" id="SSF47413">
    <property type="entry name" value="lambda repressor-like DNA-binding domains"/>
    <property type="match status" value="1"/>
</dbReference>
<keyword evidence="2" id="KW-0238">DNA-binding</keyword>
<keyword evidence="3" id="KW-0804">Transcription</keyword>
<dbReference type="RefSeq" id="WP_085464073.1">
    <property type="nucleotide sequence ID" value="NZ_FXBL01000004.1"/>
</dbReference>
<dbReference type="EMBL" id="FXBL01000004">
    <property type="protein sequence ID" value="SMH38452.1"/>
    <property type="molecule type" value="Genomic_DNA"/>
</dbReference>
<name>A0A1X7NLQ6_9HYPH</name>
<dbReference type="OrthoDB" id="461984at2"/>
<organism evidence="5 6">
    <name type="scientific">Mesorhizobium australicum</name>
    <dbReference type="NCBI Taxonomy" id="536018"/>
    <lineage>
        <taxon>Bacteria</taxon>
        <taxon>Pseudomonadati</taxon>
        <taxon>Pseudomonadota</taxon>
        <taxon>Alphaproteobacteria</taxon>
        <taxon>Hyphomicrobiales</taxon>
        <taxon>Phyllobacteriaceae</taxon>
        <taxon>Mesorhizobium</taxon>
    </lineage>
</organism>
<gene>
    <name evidence="5" type="ORF">SAMN02982922_2053</name>
</gene>
<reference evidence="5 6" key="1">
    <citation type="submission" date="2017-04" db="EMBL/GenBank/DDBJ databases">
        <authorList>
            <person name="Afonso C.L."/>
            <person name="Miller P.J."/>
            <person name="Scott M.A."/>
            <person name="Spackman E."/>
            <person name="Goraichik I."/>
            <person name="Dimitrov K.M."/>
            <person name="Suarez D.L."/>
            <person name="Swayne D.E."/>
        </authorList>
    </citation>
    <scope>NUCLEOTIDE SEQUENCE [LARGE SCALE GENOMIC DNA]</scope>
    <source>
        <strain evidence="5 6">B5P</strain>
    </source>
</reference>